<protein>
    <submittedName>
        <fullName evidence="2">MBL fold metallo-hydrolase</fullName>
    </submittedName>
</protein>
<dbReference type="Proteomes" id="UP000245216">
    <property type="component" value="Unassembled WGS sequence"/>
</dbReference>
<reference evidence="2 3" key="1">
    <citation type="submission" date="2018-05" db="EMBL/GenBank/DDBJ databases">
        <title>Genome Sequence of an Efficient Indole-Degrading Bacterium, Alcaligenes sp.YBY.</title>
        <authorList>
            <person name="Yang B."/>
        </authorList>
    </citation>
    <scope>NUCLEOTIDE SEQUENCE [LARGE SCALE GENOMIC DNA]</scope>
    <source>
        <strain evidence="2 3">YBY</strain>
    </source>
</reference>
<dbReference type="AlphaFoldDB" id="A0A2U2BJG4"/>
<dbReference type="SUPFAM" id="SSF56281">
    <property type="entry name" value="Metallo-hydrolase/oxidoreductase"/>
    <property type="match status" value="1"/>
</dbReference>
<dbReference type="SMART" id="SM00849">
    <property type="entry name" value="Lactamase_B"/>
    <property type="match status" value="1"/>
</dbReference>
<accession>A0A2U2BJG4</accession>
<keyword evidence="2" id="KW-0378">Hydrolase</keyword>
<evidence type="ECO:0000313" key="2">
    <source>
        <dbReference type="EMBL" id="PWE14154.1"/>
    </source>
</evidence>
<dbReference type="Pfam" id="PF12706">
    <property type="entry name" value="Lactamase_B_2"/>
    <property type="match status" value="1"/>
</dbReference>
<organism evidence="2 3">
    <name type="scientific">Alcaligenes faecalis</name>
    <dbReference type="NCBI Taxonomy" id="511"/>
    <lineage>
        <taxon>Bacteria</taxon>
        <taxon>Pseudomonadati</taxon>
        <taxon>Pseudomonadota</taxon>
        <taxon>Betaproteobacteria</taxon>
        <taxon>Burkholderiales</taxon>
        <taxon>Alcaligenaceae</taxon>
        <taxon>Alcaligenes</taxon>
    </lineage>
</organism>
<dbReference type="InterPro" id="IPR036866">
    <property type="entry name" value="RibonucZ/Hydroxyglut_hydro"/>
</dbReference>
<dbReference type="GO" id="GO:0016787">
    <property type="term" value="F:hydrolase activity"/>
    <property type="evidence" value="ECO:0007669"/>
    <property type="project" value="UniProtKB-KW"/>
</dbReference>
<dbReference type="STRING" id="511.UZ73_11495"/>
<name>A0A2U2BJG4_ALCFA</name>
<dbReference type="InterPro" id="IPR001279">
    <property type="entry name" value="Metallo-B-lactamas"/>
</dbReference>
<evidence type="ECO:0000313" key="3">
    <source>
        <dbReference type="Proteomes" id="UP000245216"/>
    </source>
</evidence>
<reference evidence="2 3" key="2">
    <citation type="submission" date="2018-05" db="EMBL/GenBank/DDBJ databases">
        <authorList>
            <person name="Lanie J.A."/>
            <person name="Ng W.-L."/>
            <person name="Kazmierczak K.M."/>
            <person name="Andrzejewski T.M."/>
            <person name="Davidsen T.M."/>
            <person name="Wayne K.J."/>
            <person name="Tettelin H."/>
            <person name="Glass J.I."/>
            <person name="Rusch D."/>
            <person name="Podicherti R."/>
            <person name="Tsui H.-C.T."/>
            <person name="Winkler M.E."/>
        </authorList>
    </citation>
    <scope>NUCLEOTIDE SEQUENCE [LARGE SCALE GENOMIC DNA]</scope>
    <source>
        <strain evidence="2 3">YBY</strain>
    </source>
</reference>
<dbReference type="Gene3D" id="3.60.15.10">
    <property type="entry name" value="Ribonuclease Z/Hydroxyacylglutathione hydrolase-like"/>
    <property type="match status" value="1"/>
</dbReference>
<dbReference type="EMBL" id="QEXO01000003">
    <property type="protein sequence ID" value="PWE14154.1"/>
    <property type="molecule type" value="Genomic_DNA"/>
</dbReference>
<proteinExistence type="predicted"/>
<gene>
    <name evidence="2" type="ORF">DF183_13490</name>
</gene>
<dbReference type="RefSeq" id="WP_109089320.1">
    <property type="nucleotide sequence ID" value="NZ_QEXO01000003.1"/>
</dbReference>
<sequence>MNQTLVTVLSGYGSKAPAAILVQACGLRLLLDAGGPLYPGQVCDWYQGLEVDAILVTHDHQDHIGSLSKLPEHIPIYATASTARSLPAGRIWRELPTRGTTYIGDIAVRTGLSGHALGGVWLHLDVGGGLFYSGDFSCESLLFPFDLPPPAYLALLDASYGLYDQSHHVAWSILESLLESHPALLPVPPSGRAIEIALWRQQQGFEDWSMDASCYENLTRMISQSSDLLLPGVQQSLRELMPRAATFDPQAHLLLAGEPDGCQGKAGELIREHQARAADRNADSSDRLLIHTGYVAPHAPRGTHTLCWNVHPRLTDLRWLVDMVQPRYCMPLFTPMHDLPTWRNVMGAALSLEGHWELPATSVGVV</sequence>
<evidence type="ECO:0000259" key="1">
    <source>
        <dbReference type="SMART" id="SM00849"/>
    </source>
</evidence>
<comment type="caution">
    <text evidence="2">The sequence shown here is derived from an EMBL/GenBank/DDBJ whole genome shotgun (WGS) entry which is preliminary data.</text>
</comment>
<feature type="domain" description="Metallo-beta-lactamase" evidence="1">
    <location>
        <begin position="16"/>
        <end position="191"/>
    </location>
</feature>